<dbReference type="RefSeq" id="WP_089870220.1">
    <property type="nucleotide sequence ID" value="NZ_FOTC01000003.1"/>
</dbReference>
<dbReference type="Proteomes" id="UP000199607">
    <property type="component" value="Unassembled WGS sequence"/>
</dbReference>
<proteinExistence type="predicted"/>
<dbReference type="STRING" id="553466.SAMN04487950_3022"/>
<dbReference type="Pfam" id="PF25938">
    <property type="entry name" value="DUF7981"/>
    <property type="match status" value="1"/>
</dbReference>
<name>A0A1I4G390_9EURY</name>
<reference evidence="4" key="1">
    <citation type="submission" date="2016-10" db="EMBL/GenBank/DDBJ databases">
        <authorList>
            <person name="Varghese N."/>
            <person name="Submissions S."/>
        </authorList>
    </citation>
    <scope>NUCLEOTIDE SEQUENCE [LARGE SCALE GENOMIC DNA]</scope>
    <source>
        <strain evidence="4">CGMCC 1.7738</strain>
    </source>
</reference>
<dbReference type="AlphaFoldDB" id="A0A1I4G390"/>
<dbReference type="InterPro" id="IPR058287">
    <property type="entry name" value="DUF7981"/>
</dbReference>
<dbReference type="EMBL" id="FOTC01000003">
    <property type="protein sequence ID" value="SFL24565.1"/>
    <property type="molecule type" value="Genomic_DNA"/>
</dbReference>
<gene>
    <name evidence="3" type="ORF">SAMN04487950_3022</name>
</gene>
<accession>A0A1I4G390</accession>
<organism evidence="3 4">
    <name type="scientific">Halogranum rubrum</name>
    <dbReference type="NCBI Taxonomy" id="553466"/>
    <lineage>
        <taxon>Archaea</taxon>
        <taxon>Methanobacteriati</taxon>
        <taxon>Methanobacteriota</taxon>
        <taxon>Stenosarchaea group</taxon>
        <taxon>Halobacteria</taxon>
        <taxon>Halobacteriales</taxon>
        <taxon>Haloferacaceae</taxon>
    </lineage>
</organism>
<feature type="domain" description="DUF7981" evidence="2">
    <location>
        <begin position="1"/>
        <end position="68"/>
    </location>
</feature>
<evidence type="ECO:0000256" key="1">
    <source>
        <dbReference type="SAM" id="Phobius"/>
    </source>
</evidence>
<keyword evidence="1" id="KW-0812">Transmembrane</keyword>
<evidence type="ECO:0000313" key="3">
    <source>
        <dbReference type="EMBL" id="SFL24565.1"/>
    </source>
</evidence>
<keyword evidence="4" id="KW-1185">Reference proteome</keyword>
<feature type="transmembrane region" description="Helical" evidence="1">
    <location>
        <begin position="35"/>
        <end position="57"/>
    </location>
</feature>
<evidence type="ECO:0000259" key="2">
    <source>
        <dbReference type="Pfam" id="PF25938"/>
    </source>
</evidence>
<keyword evidence="1" id="KW-1133">Transmembrane helix</keyword>
<protein>
    <recommendedName>
        <fullName evidence="2">DUF7981 domain-containing protein</fullName>
    </recommendedName>
</protein>
<evidence type="ECO:0000313" key="4">
    <source>
        <dbReference type="Proteomes" id="UP000199607"/>
    </source>
</evidence>
<keyword evidence="1" id="KW-0472">Membrane</keyword>
<sequence>MRPRTKSGVLWGLVGALTFLALTQGYVLLVGPLPLSFLVRLGVAVVLGVVVASAAYVTEYRVARKGRT</sequence>